<keyword evidence="2" id="KW-1185">Reference proteome</keyword>
<evidence type="ECO:0000313" key="1">
    <source>
        <dbReference type="EMBL" id="CAB4011036.1"/>
    </source>
</evidence>
<organism evidence="1 2">
    <name type="scientific">Paramuricea clavata</name>
    <name type="common">Red gorgonian</name>
    <name type="synonym">Violescent sea-whip</name>
    <dbReference type="NCBI Taxonomy" id="317549"/>
    <lineage>
        <taxon>Eukaryota</taxon>
        <taxon>Metazoa</taxon>
        <taxon>Cnidaria</taxon>
        <taxon>Anthozoa</taxon>
        <taxon>Octocorallia</taxon>
        <taxon>Malacalcyonacea</taxon>
        <taxon>Plexauridae</taxon>
        <taxon>Paramuricea</taxon>
    </lineage>
</organism>
<dbReference type="EMBL" id="CACRXK020007008">
    <property type="protein sequence ID" value="CAB4011036.1"/>
    <property type="molecule type" value="Genomic_DNA"/>
</dbReference>
<evidence type="ECO:0000313" key="2">
    <source>
        <dbReference type="Proteomes" id="UP001152795"/>
    </source>
</evidence>
<dbReference type="AlphaFoldDB" id="A0A7D9EI64"/>
<reference evidence="1" key="1">
    <citation type="submission" date="2020-04" db="EMBL/GenBank/DDBJ databases">
        <authorList>
            <person name="Alioto T."/>
            <person name="Alioto T."/>
            <person name="Gomez Garrido J."/>
        </authorList>
    </citation>
    <scope>NUCLEOTIDE SEQUENCE</scope>
    <source>
        <strain evidence="1">A484AB</strain>
    </source>
</reference>
<protein>
    <submittedName>
        <fullName evidence="1">Uncharacterized protein</fullName>
    </submittedName>
</protein>
<gene>
    <name evidence="1" type="ORF">PACLA_8A071858</name>
</gene>
<dbReference type="OrthoDB" id="416454at2759"/>
<accession>A0A7D9EI64</accession>
<proteinExistence type="predicted"/>
<sequence>MSSCSQECNLALNPGETKAMLFSTLQRSRVHLLHEYVTGLRIGGNQLERLDSARLLGTQLHHHLTWQISSCYKTLSVLRKLKHLAPYKIRKQLSECLVLSKLDYNDIVSHPIPEYLVKRLFVVGRYATKLDVLKLGWLPIKERRDFRLA</sequence>
<dbReference type="Proteomes" id="UP001152795">
    <property type="component" value="Unassembled WGS sequence"/>
</dbReference>
<name>A0A7D9EI64_PARCT</name>
<comment type="caution">
    <text evidence="1">The sequence shown here is derived from an EMBL/GenBank/DDBJ whole genome shotgun (WGS) entry which is preliminary data.</text>
</comment>